<evidence type="ECO:0000256" key="1">
    <source>
        <dbReference type="SAM" id="MobiDB-lite"/>
    </source>
</evidence>
<feature type="region of interest" description="Disordered" evidence="1">
    <location>
        <begin position="1"/>
        <end position="58"/>
    </location>
</feature>
<evidence type="ECO:0000256" key="2">
    <source>
        <dbReference type="SAM" id="Phobius"/>
    </source>
</evidence>
<sequence>MDASGWCPDPRCDGPLKPPSCKNGSGGGSSGGSSSSSSSSSGSDRSDSSGASSYSGGDGEASYVNYQYNEAQVEGDSSGEADYGEARVSDGVTNVSTSTTARSRFNMFWAFASLAAVGTLIGIFLLKKNKKKSEEDELDHQLTQSVSKRLEKLLEGKTVHAIHDDGVGPSFLEVGSKGSPVLAASLAKKKRSKKEENI</sequence>
<name>A0A9N8ELH0_9STRA</name>
<feature type="region of interest" description="Disordered" evidence="1">
    <location>
        <begin position="65"/>
        <end position="84"/>
    </location>
</feature>
<proteinExistence type="predicted"/>
<accession>A0A9N8ELH0</accession>
<keyword evidence="2" id="KW-0472">Membrane</keyword>
<organism evidence="3 4">
    <name type="scientific">Seminavis robusta</name>
    <dbReference type="NCBI Taxonomy" id="568900"/>
    <lineage>
        <taxon>Eukaryota</taxon>
        <taxon>Sar</taxon>
        <taxon>Stramenopiles</taxon>
        <taxon>Ochrophyta</taxon>
        <taxon>Bacillariophyta</taxon>
        <taxon>Bacillariophyceae</taxon>
        <taxon>Bacillariophycidae</taxon>
        <taxon>Naviculales</taxon>
        <taxon>Naviculaceae</taxon>
        <taxon>Seminavis</taxon>
    </lineage>
</organism>
<comment type="caution">
    <text evidence="3">The sequence shown here is derived from an EMBL/GenBank/DDBJ whole genome shotgun (WGS) entry which is preliminary data.</text>
</comment>
<dbReference type="Proteomes" id="UP001153069">
    <property type="component" value="Unassembled WGS sequence"/>
</dbReference>
<evidence type="ECO:0000313" key="3">
    <source>
        <dbReference type="EMBL" id="CAB9521234.1"/>
    </source>
</evidence>
<reference evidence="3" key="1">
    <citation type="submission" date="2020-06" db="EMBL/GenBank/DDBJ databases">
        <authorList>
            <consortium name="Plant Systems Biology data submission"/>
        </authorList>
    </citation>
    <scope>NUCLEOTIDE SEQUENCE</scope>
    <source>
        <strain evidence="3">D6</strain>
    </source>
</reference>
<dbReference type="EMBL" id="CAICTM010001175">
    <property type="protein sequence ID" value="CAB9521234.1"/>
    <property type="molecule type" value="Genomic_DNA"/>
</dbReference>
<dbReference type="AlphaFoldDB" id="A0A9N8ELH0"/>
<evidence type="ECO:0000313" key="4">
    <source>
        <dbReference type="Proteomes" id="UP001153069"/>
    </source>
</evidence>
<keyword evidence="4" id="KW-1185">Reference proteome</keyword>
<feature type="compositionally biased region" description="Low complexity" evidence="1">
    <location>
        <begin position="32"/>
        <end position="55"/>
    </location>
</feature>
<keyword evidence="2" id="KW-0812">Transmembrane</keyword>
<gene>
    <name evidence="3" type="ORF">SEMRO_1177_G249360.1</name>
</gene>
<feature type="transmembrane region" description="Helical" evidence="2">
    <location>
        <begin position="107"/>
        <end position="126"/>
    </location>
</feature>
<keyword evidence="2" id="KW-1133">Transmembrane helix</keyword>
<protein>
    <submittedName>
        <fullName evidence="3">Uncharacterized protein</fullName>
    </submittedName>
</protein>